<dbReference type="GO" id="GO:0005829">
    <property type="term" value="C:cytosol"/>
    <property type="evidence" value="ECO:0007669"/>
    <property type="project" value="TreeGrafter"/>
</dbReference>
<keyword evidence="4 10" id="KW-0479">Metal-binding</keyword>
<dbReference type="InterPro" id="IPR029035">
    <property type="entry name" value="DHS-like_NAD/FAD-binding_dom"/>
</dbReference>
<protein>
    <submittedName>
        <fullName evidence="15">Alpha-keto acid decarboxylase family protein</fullName>
    </submittedName>
</protein>
<dbReference type="InterPro" id="IPR029061">
    <property type="entry name" value="THDP-binding"/>
</dbReference>
<reference evidence="15 16" key="1">
    <citation type="submission" date="2017-07" db="EMBL/GenBank/DDBJ databases">
        <title>Complete genome sequences and comparative analysis of the novel pathogen Francisella opportunistica.</title>
        <authorList>
            <person name="Dietrich E.A."/>
            <person name="Kingry L.C."/>
            <person name="Petersen J.M."/>
        </authorList>
    </citation>
    <scope>NUCLEOTIDE SEQUENCE [LARGE SCALE GENOMIC DNA]</scope>
    <source>
        <strain evidence="15 16">14-2155</strain>
    </source>
</reference>
<evidence type="ECO:0000256" key="1">
    <source>
        <dbReference type="ARBA" id="ARBA00001920"/>
    </source>
</evidence>
<dbReference type="CDD" id="cd07038">
    <property type="entry name" value="TPP_PYR_PDC_IPDC_like"/>
    <property type="match status" value="1"/>
</dbReference>
<feature type="binding site" evidence="10">
    <location>
        <position position="461"/>
    </location>
    <ligand>
        <name>Mg(2+)</name>
        <dbReference type="ChEBI" id="CHEBI:18420"/>
    </ligand>
</feature>
<dbReference type="InterPro" id="IPR012001">
    <property type="entry name" value="Thiamin_PyroP_enz_TPP-bd_dom"/>
</dbReference>
<dbReference type="CDD" id="cd02005">
    <property type="entry name" value="TPP_PDC_IPDC"/>
    <property type="match status" value="1"/>
</dbReference>
<dbReference type="RefSeq" id="WP_071629264.1">
    <property type="nucleotide sequence ID" value="NZ_CP022375.1"/>
</dbReference>
<keyword evidence="8" id="KW-0456">Lyase</keyword>
<feature type="binding site" evidence="9">
    <location>
        <position position="28"/>
    </location>
    <ligand>
        <name>pyruvate</name>
        <dbReference type="ChEBI" id="CHEBI:15361"/>
        <label>1</label>
        <note>substrate; ligand shared between two neighboring subunits</note>
    </ligand>
</feature>
<evidence type="ECO:0000259" key="14">
    <source>
        <dbReference type="Pfam" id="PF02776"/>
    </source>
</evidence>
<dbReference type="InterPro" id="IPR012110">
    <property type="entry name" value="PDC/IPDC-like"/>
</dbReference>
<name>A0A345JRQ0_9GAMM</name>
<feature type="binding site" evidence="9">
    <location>
        <position position="115"/>
    </location>
    <ligand>
        <name>pyruvate</name>
        <dbReference type="ChEBI" id="CHEBI:15361"/>
        <label>1</label>
        <note>substrate; ligand shared between two neighboring subunits</note>
    </ligand>
</feature>
<dbReference type="OrthoDB" id="9785953at2"/>
<sequence length="547" mass="61454">MEMITVSEYLRRRLNELGIKDIIGVPGDYNLDFVEQIEHDNRFEWRGDCNELCASYAAEGYARTHGISAMVTTYGPGELSAINGIAGAYAENSAVIKIVGSIGLAKEEKQLPAHHTLLNKKYREFTKMYSHITVDQVELDFYNPGEQIDRAIKSCYYHKLPVYIKLPQDILNYLVAAPHGKLDIALPKSDAKLLENTFATIKERINTRNSLIIVGEMADRYHVSDKLNKFLEESNIPYMTIWGAKGAVREDLPNFMGTYAAVFSNQNINKIYNEAENIICLGVKWWEINAGIYTVNLDPKIVIQVDPESITVDGKTIFGVTLSDILEKMFSSSIKYTKAIPQLTVTNGIKREQLKKGEIEHNNLIFHLDRFLKEDDMVVVDTGTVLMDCGEFTLPKGAKIINGAVWSSIGFAVPAANGVALANKKGRTIVLVGDGAFQMTAQSLSTAFYYNLKPIIFLINNDGYTIERGFVGMHSKYNDINAWKYLDLVKAFNGEAFTKTVVTDQELEAAMEEVNQNLDKLCMIEIIMDKYKQPELLNRLTSLSKKV</sequence>
<dbReference type="Proteomes" id="UP000253862">
    <property type="component" value="Chromosome"/>
</dbReference>
<dbReference type="InterPro" id="IPR011766">
    <property type="entry name" value="TPP_enzyme_TPP-bd"/>
</dbReference>
<evidence type="ECO:0000256" key="11">
    <source>
        <dbReference type="RuleBase" id="RU362132"/>
    </source>
</evidence>
<dbReference type="Pfam" id="PF02775">
    <property type="entry name" value="TPP_enzyme_C"/>
    <property type="match status" value="1"/>
</dbReference>
<dbReference type="PANTHER" id="PTHR43452">
    <property type="entry name" value="PYRUVATE DECARBOXYLASE"/>
    <property type="match status" value="1"/>
</dbReference>
<dbReference type="GO" id="GO:0030976">
    <property type="term" value="F:thiamine pyrophosphate binding"/>
    <property type="evidence" value="ECO:0007669"/>
    <property type="project" value="InterPro"/>
</dbReference>
<dbReference type="GO" id="GO:0000949">
    <property type="term" value="P:aromatic amino acid family catabolic process to alcohol via Ehrlich pathway"/>
    <property type="evidence" value="ECO:0007669"/>
    <property type="project" value="TreeGrafter"/>
</dbReference>
<dbReference type="InterPro" id="IPR012000">
    <property type="entry name" value="Thiamin_PyroP_enz_cen_dom"/>
</dbReference>
<dbReference type="GO" id="GO:0004737">
    <property type="term" value="F:pyruvate decarboxylase activity"/>
    <property type="evidence" value="ECO:0007669"/>
    <property type="project" value="TreeGrafter"/>
</dbReference>
<dbReference type="InterPro" id="IPR047213">
    <property type="entry name" value="TPP_PYR_PDC_IPDC-like"/>
</dbReference>
<evidence type="ECO:0000256" key="8">
    <source>
        <dbReference type="ARBA" id="ARBA00023239"/>
    </source>
</evidence>
<comment type="cofactor">
    <cofactor evidence="2">
        <name>thiamine diphosphate</name>
        <dbReference type="ChEBI" id="CHEBI:58937"/>
    </cofactor>
</comment>
<dbReference type="FunFam" id="3.40.50.970:FF:000024">
    <property type="entry name" value="Pyruvate decarboxylase isozyme"/>
    <property type="match status" value="1"/>
</dbReference>
<comment type="cofactor">
    <cofactor evidence="1">
        <name>a metal cation</name>
        <dbReference type="ChEBI" id="CHEBI:25213"/>
    </cofactor>
</comment>
<evidence type="ECO:0000256" key="7">
    <source>
        <dbReference type="ARBA" id="ARBA00023052"/>
    </source>
</evidence>
<dbReference type="SUPFAM" id="SSF52518">
    <property type="entry name" value="Thiamin diphosphate-binding fold (THDP-binding)"/>
    <property type="match status" value="2"/>
</dbReference>
<evidence type="ECO:0000256" key="5">
    <source>
        <dbReference type="ARBA" id="ARBA00022793"/>
    </source>
</evidence>
<evidence type="ECO:0000256" key="10">
    <source>
        <dbReference type="PIRSR" id="PIRSR036565-2"/>
    </source>
</evidence>
<proteinExistence type="inferred from homology"/>
<organism evidence="15 16">
    <name type="scientific">Francisella opportunistica</name>
    <dbReference type="NCBI Taxonomy" id="2016517"/>
    <lineage>
        <taxon>Bacteria</taxon>
        <taxon>Pseudomonadati</taxon>
        <taxon>Pseudomonadota</taxon>
        <taxon>Gammaproteobacteria</taxon>
        <taxon>Thiotrichales</taxon>
        <taxon>Francisellaceae</taxon>
        <taxon>Francisella</taxon>
    </lineage>
</organism>
<dbReference type="PIRSF" id="PIRSF036565">
    <property type="entry name" value="Pyruvt_ip_decrb"/>
    <property type="match status" value="1"/>
</dbReference>
<feature type="binding site" evidence="10">
    <location>
        <position position="463"/>
    </location>
    <ligand>
        <name>Mg(2+)</name>
        <dbReference type="ChEBI" id="CHEBI:18420"/>
    </ligand>
</feature>
<evidence type="ECO:0000259" key="13">
    <source>
        <dbReference type="Pfam" id="PF02775"/>
    </source>
</evidence>
<dbReference type="EMBL" id="CP022375">
    <property type="protein sequence ID" value="AXH29996.1"/>
    <property type="molecule type" value="Genomic_DNA"/>
</dbReference>
<dbReference type="Pfam" id="PF00205">
    <property type="entry name" value="TPP_enzyme_M"/>
    <property type="match status" value="1"/>
</dbReference>
<dbReference type="SUPFAM" id="SSF52467">
    <property type="entry name" value="DHS-like NAD/FAD-binding domain"/>
    <property type="match status" value="1"/>
</dbReference>
<evidence type="ECO:0000313" key="16">
    <source>
        <dbReference type="Proteomes" id="UP000253862"/>
    </source>
</evidence>
<dbReference type="PANTHER" id="PTHR43452:SF30">
    <property type="entry name" value="PYRUVATE DECARBOXYLASE ISOZYME 1-RELATED"/>
    <property type="match status" value="1"/>
</dbReference>
<dbReference type="Pfam" id="PF02776">
    <property type="entry name" value="TPP_enzyme_N"/>
    <property type="match status" value="1"/>
</dbReference>
<comment type="similarity">
    <text evidence="3 11">Belongs to the TPP enzyme family.</text>
</comment>
<evidence type="ECO:0000256" key="6">
    <source>
        <dbReference type="ARBA" id="ARBA00022842"/>
    </source>
</evidence>
<dbReference type="Gene3D" id="3.40.50.1220">
    <property type="entry name" value="TPP-binding domain"/>
    <property type="match status" value="1"/>
</dbReference>
<feature type="domain" description="Thiamine pyrophosphate enzyme central" evidence="12">
    <location>
        <begin position="207"/>
        <end position="312"/>
    </location>
</feature>
<dbReference type="InterPro" id="IPR047214">
    <property type="entry name" value="TPP_PDC_IPDC"/>
</dbReference>
<dbReference type="GO" id="GO:0000287">
    <property type="term" value="F:magnesium ion binding"/>
    <property type="evidence" value="ECO:0007669"/>
    <property type="project" value="InterPro"/>
</dbReference>
<evidence type="ECO:0000256" key="9">
    <source>
        <dbReference type="PIRSR" id="PIRSR036565-1"/>
    </source>
</evidence>
<evidence type="ECO:0000256" key="4">
    <source>
        <dbReference type="ARBA" id="ARBA00022723"/>
    </source>
</evidence>
<accession>A0A345JRQ0</accession>
<dbReference type="AlphaFoldDB" id="A0A345JRQ0"/>
<comment type="cofactor">
    <cofactor evidence="10">
        <name>Mg(2+)</name>
        <dbReference type="ChEBI" id="CHEBI:18420"/>
    </cofactor>
    <text evidence="10">Binds 1 Mg(2+) per subunit.</text>
</comment>
<feature type="binding site" evidence="9">
    <location>
        <position position="156"/>
    </location>
    <ligand>
        <name>pyruvate</name>
        <dbReference type="ChEBI" id="CHEBI:15361"/>
        <label>2</label>
        <note>allosteric activator</note>
    </ligand>
</feature>
<dbReference type="Gene3D" id="3.40.50.970">
    <property type="match status" value="2"/>
</dbReference>
<feature type="domain" description="Thiamine pyrophosphate enzyme TPP-binding" evidence="13">
    <location>
        <begin position="382"/>
        <end position="525"/>
    </location>
</feature>
<gene>
    <name evidence="15" type="ORF">CGC43_05080</name>
</gene>
<keyword evidence="16" id="KW-1185">Reference proteome</keyword>
<keyword evidence="6 10" id="KW-0460">Magnesium</keyword>
<evidence type="ECO:0000313" key="15">
    <source>
        <dbReference type="EMBL" id="AXH29996.1"/>
    </source>
</evidence>
<feature type="binding site" evidence="10">
    <location>
        <position position="434"/>
    </location>
    <ligand>
        <name>Mg(2+)</name>
        <dbReference type="ChEBI" id="CHEBI:18420"/>
    </ligand>
</feature>
<evidence type="ECO:0000256" key="3">
    <source>
        <dbReference type="ARBA" id="ARBA00007812"/>
    </source>
</evidence>
<evidence type="ECO:0000256" key="2">
    <source>
        <dbReference type="ARBA" id="ARBA00001964"/>
    </source>
</evidence>
<dbReference type="KEGG" id="foo:CGC45_05075"/>
<evidence type="ECO:0000259" key="12">
    <source>
        <dbReference type="Pfam" id="PF00205"/>
    </source>
</evidence>
<keyword evidence="5" id="KW-0210">Decarboxylase</keyword>
<feature type="domain" description="Thiamine pyrophosphate enzyme N-terminal TPP-binding" evidence="14">
    <location>
        <begin position="5"/>
        <end position="108"/>
    </location>
</feature>
<feature type="binding site" evidence="9">
    <location>
        <position position="467"/>
    </location>
    <ligand>
        <name>pyruvate</name>
        <dbReference type="ChEBI" id="CHEBI:15361"/>
        <label>1</label>
        <note>substrate; ligand shared between two neighboring subunits</note>
    </ligand>
</feature>
<keyword evidence="7 11" id="KW-0786">Thiamine pyrophosphate</keyword>